<evidence type="ECO:0000256" key="1">
    <source>
        <dbReference type="SAM" id="MobiDB-lite"/>
    </source>
</evidence>
<name>A0A915JPY5_ROMCU</name>
<organism evidence="2 3">
    <name type="scientific">Romanomermis culicivorax</name>
    <name type="common">Nematode worm</name>
    <dbReference type="NCBI Taxonomy" id="13658"/>
    <lineage>
        <taxon>Eukaryota</taxon>
        <taxon>Metazoa</taxon>
        <taxon>Ecdysozoa</taxon>
        <taxon>Nematoda</taxon>
        <taxon>Enoplea</taxon>
        <taxon>Dorylaimia</taxon>
        <taxon>Mermithida</taxon>
        <taxon>Mermithoidea</taxon>
        <taxon>Mermithidae</taxon>
        <taxon>Romanomermis</taxon>
    </lineage>
</organism>
<proteinExistence type="predicted"/>
<reference evidence="3" key="1">
    <citation type="submission" date="2022-11" db="UniProtKB">
        <authorList>
            <consortium name="WormBaseParasite"/>
        </authorList>
    </citation>
    <scope>IDENTIFICATION</scope>
</reference>
<evidence type="ECO:0000313" key="2">
    <source>
        <dbReference type="Proteomes" id="UP000887565"/>
    </source>
</evidence>
<protein>
    <submittedName>
        <fullName evidence="3">Uncharacterized protein</fullName>
    </submittedName>
</protein>
<sequence>MTKINTFDNRKNGTKSYSQETDHENNWDNLRKLRSANQHRHFQFKIMDYSNGKLDDAYIKRLVTLYFWRDLEDSIKLY</sequence>
<accession>A0A915JPY5</accession>
<dbReference type="AlphaFoldDB" id="A0A915JPY5"/>
<feature type="region of interest" description="Disordered" evidence="1">
    <location>
        <begin position="1"/>
        <end position="23"/>
    </location>
</feature>
<evidence type="ECO:0000313" key="3">
    <source>
        <dbReference type="WBParaSite" id="nRc.2.0.1.t28319-RA"/>
    </source>
</evidence>
<keyword evidence="2" id="KW-1185">Reference proteome</keyword>
<dbReference type="Proteomes" id="UP000887565">
    <property type="component" value="Unplaced"/>
</dbReference>
<dbReference type="WBParaSite" id="nRc.2.0.1.t28319-RA">
    <property type="protein sequence ID" value="nRc.2.0.1.t28319-RA"/>
    <property type="gene ID" value="nRc.2.0.1.g28319"/>
</dbReference>